<feature type="chain" id="PRO_5012662395" description="EfeO-type cupredoxin-like domain-containing protein" evidence="1">
    <location>
        <begin position="23"/>
        <end position="115"/>
    </location>
</feature>
<dbReference type="SUPFAM" id="SSF49503">
    <property type="entry name" value="Cupredoxins"/>
    <property type="match status" value="1"/>
</dbReference>
<evidence type="ECO:0000259" key="2">
    <source>
        <dbReference type="Pfam" id="PF13473"/>
    </source>
</evidence>
<dbReference type="InterPro" id="IPR028096">
    <property type="entry name" value="EfeO_Cupredoxin"/>
</dbReference>
<dbReference type="InterPro" id="IPR008972">
    <property type="entry name" value="Cupredoxin"/>
</dbReference>
<evidence type="ECO:0000313" key="4">
    <source>
        <dbReference type="Proteomes" id="UP000189966"/>
    </source>
</evidence>
<organism evidence="3 4">
    <name type="scientific">Photobacterium piscicola</name>
    <dbReference type="NCBI Taxonomy" id="1378299"/>
    <lineage>
        <taxon>Bacteria</taxon>
        <taxon>Pseudomonadati</taxon>
        <taxon>Pseudomonadota</taxon>
        <taxon>Gammaproteobacteria</taxon>
        <taxon>Vibrionales</taxon>
        <taxon>Vibrionaceae</taxon>
        <taxon>Photobacterium</taxon>
    </lineage>
</organism>
<evidence type="ECO:0000256" key="1">
    <source>
        <dbReference type="SAM" id="SignalP"/>
    </source>
</evidence>
<name>A0A1T5HWR1_9GAMM</name>
<keyword evidence="1" id="KW-0732">Signal</keyword>
<feature type="domain" description="EfeO-type cupredoxin-like" evidence="2">
    <location>
        <begin position="7"/>
        <end position="110"/>
    </location>
</feature>
<dbReference type="OrthoDB" id="5958460at2"/>
<feature type="signal peptide" evidence="1">
    <location>
        <begin position="1"/>
        <end position="22"/>
    </location>
</feature>
<evidence type="ECO:0000313" key="3">
    <source>
        <dbReference type="EMBL" id="SKC31291.1"/>
    </source>
</evidence>
<dbReference type="Gene3D" id="2.60.40.420">
    <property type="entry name" value="Cupredoxins - blue copper proteins"/>
    <property type="match status" value="1"/>
</dbReference>
<protein>
    <recommendedName>
        <fullName evidence="2">EfeO-type cupredoxin-like domain-containing protein</fullName>
    </recommendedName>
</protein>
<dbReference type="RefSeq" id="WP_080156099.1">
    <property type="nucleotide sequence ID" value="NZ_FUZI01000001.1"/>
</dbReference>
<dbReference type="Pfam" id="PF13473">
    <property type="entry name" value="Cupredoxin_1"/>
    <property type="match status" value="1"/>
</dbReference>
<sequence>MKKYLSLIILSFYLFLPISAYAAEKYTVYLKINNGDFIPPVLNVPTDKIIRIKVSNIGNQPAEFESTQLRKEKVLAPGASSVVIIAPLRQGTYTFFDDFHLNQPHGKIIAKEPGQ</sequence>
<reference evidence="3 4" key="1">
    <citation type="submission" date="2017-02" db="EMBL/GenBank/DDBJ databases">
        <authorList>
            <person name="Peterson S.W."/>
        </authorList>
    </citation>
    <scope>NUCLEOTIDE SEQUENCE [LARGE SCALE GENOMIC DNA]</scope>
    <source>
        <strain evidence="4">type strain: NCCB 100098</strain>
    </source>
</reference>
<proteinExistence type="predicted"/>
<accession>A0A1T5HWR1</accession>
<dbReference type="Proteomes" id="UP000189966">
    <property type="component" value="Unassembled WGS sequence"/>
</dbReference>
<dbReference type="AlphaFoldDB" id="A0A1T5HWR1"/>
<dbReference type="EMBL" id="FUZI01000001">
    <property type="protein sequence ID" value="SKC31291.1"/>
    <property type="molecule type" value="Genomic_DNA"/>
</dbReference>
<gene>
    <name evidence="3" type="ORF">CZ809_00769</name>
</gene>